<comment type="caution">
    <text evidence="1">The sequence shown here is derived from an EMBL/GenBank/DDBJ whole genome shotgun (WGS) entry which is preliminary data.</text>
</comment>
<organism evidence="1 2">
    <name type="scientific">Ovis ammon polii x Ovis aries</name>
    <dbReference type="NCBI Taxonomy" id="2918886"/>
    <lineage>
        <taxon>Eukaryota</taxon>
        <taxon>Metazoa</taxon>
        <taxon>Chordata</taxon>
        <taxon>Craniata</taxon>
        <taxon>Vertebrata</taxon>
        <taxon>Euteleostomi</taxon>
        <taxon>Mammalia</taxon>
        <taxon>Eutheria</taxon>
        <taxon>Laurasiatheria</taxon>
        <taxon>Artiodactyla</taxon>
        <taxon>Ruminantia</taxon>
        <taxon>Pecora</taxon>
        <taxon>Bovidae</taxon>
        <taxon>Caprinae</taxon>
        <taxon>Ovis</taxon>
    </lineage>
</organism>
<accession>A0ACB9UJP5</accession>
<name>A0ACB9UJP5_9CETA</name>
<reference evidence="1" key="1">
    <citation type="submission" date="2022-03" db="EMBL/GenBank/DDBJ databases">
        <title>Genomic analyses of argali, domestic sheep and their hybrids provide insights into chromosomal evolution, heterosis and genetic basis of agronomic traits.</title>
        <authorList>
            <person name="Li M."/>
        </authorList>
    </citation>
    <scope>NUCLEOTIDE SEQUENCE</scope>
    <source>
        <strain evidence="1">F1 hybrid</strain>
    </source>
</reference>
<evidence type="ECO:0000313" key="1">
    <source>
        <dbReference type="EMBL" id="KAI4571587.1"/>
    </source>
</evidence>
<keyword evidence="2" id="KW-1185">Reference proteome</keyword>
<evidence type="ECO:0000313" key="2">
    <source>
        <dbReference type="Proteomes" id="UP001057279"/>
    </source>
</evidence>
<gene>
    <name evidence="1" type="ORF">MJG53_013693</name>
</gene>
<dbReference type="Proteomes" id="UP001057279">
    <property type="component" value="Linkage Group LG16"/>
</dbReference>
<sequence length="445" mass="49532">MDLWNWDEVSPQEVPLGHRMSGLEGAELNFYIPELALQGDTLTEDTCWKATSLFLAGLPQPDWSSTPYPEAPWGAEPAPQALPWPGDWTDLPCSGTVSCSGVSQALGPAPWTGSEGAVGQNYSTSAGSTNSWSRAQVASSSTSLDYSIGPNGATCWGRSLGGEPRADSTLPWAGPAASDCTTSWDSGLHTDCTTSSKEYQSSDLTTSTEPTQQSASATLARFPKTNHRGPIQLWQFLLELLHDGARRSCIRWTGNSREFQLCDPKEVARLWGERKRKPGMNYEKLSRGLRYYYRRDIVRKSGGRKYTYRFGGRVPGPLNSQLQEPEPLSPIKDRELTRPGQYLGTEPTACNSSERSADTMAEDIQTKIKNYQTAPFDSRFPNQNQTRNCWQNYLDFHRCEKAMTAKGGDVSVCEWYRRVYKSLCPISWVSTWDDRRAEGTFPGKI</sequence>
<dbReference type="EMBL" id="CM043041">
    <property type="protein sequence ID" value="KAI4571587.1"/>
    <property type="molecule type" value="Genomic_DNA"/>
</dbReference>
<protein>
    <submittedName>
        <fullName evidence="1">Uncharacterized protein</fullName>
    </submittedName>
</protein>
<proteinExistence type="predicted"/>